<accession>A0A849AI39</accession>
<organism evidence="1 2">
    <name type="scientific">Flexivirga aerilata</name>
    <dbReference type="NCBI Taxonomy" id="1656889"/>
    <lineage>
        <taxon>Bacteria</taxon>
        <taxon>Bacillati</taxon>
        <taxon>Actinomycetota</taxon>
        <taxon>Actinomycetes</taxon>
        <taxon>Micrococcales</taxon>
        <taxon>Dermacoccaceae</taxon>
        <taxon>Flexivirga</taxon>
    </lineage>
</organism>
<dbReference type="Gene3D" id="2.160.10.10">
    <property type="entry name" value="Hexapeptide repeat proteins"/>
    <property type="match status" value="1"/>
</dbReference>
<dbReference type="SUPFAM" id="SSF51161">
    <property type="entry name" value="Trimeric LpxA-like enzymes"/>
    <property type="match status" value="1"/>
</dbReference>
<sequence length="173" mass="17890">MLIRLPDRVPEVASSSWIAPNATVVGAVTVGERCGVWYGAVLRADLETVTLGDETNIQDNSVLHADPGAPLTVGARVSVGHNATLHGCTIEDDVLVGMGARVLNRATIGAGSLIAAGAVIPEGMQVPPRSLVAGVPAKVRRDLTDEEVEIIGLNAQVYVDLAATHRDGEVDAG</sequence>
<dbReference type="RefSeq" id="WP_171154339.1">
    <property type="nucleotide sequence ID" value="NZ_JABENB010000001.1"/>
</dbReference>
<name>A0A849AI39_9MICO</name>
<dbReference type="InterPro" id="IPR047324">
    <property type="entry name" value="LbH_gamma_CA-like"/>
</dbReference>
<dbReference type="InterPro" id="IPR011004">
    <property type="entry name" value="Trimer_LpxA-like_sf"/>
</dbReference>
<gene>
    <name evidence="1" type="ORF">HJ588_09570</name>
</gene>
<dbReference type="PANTHER" id="PTHR13061:SF29">
    <property type="entry name" value="GAMMA CARBONIC ANHYDRASE-LIKE 1, MITOCHONDRIAL-RELATED"/>
    <property type="match status" value="1"/>
</dbReference>
<dbReference type="InterPro" id="IPR001451">
    <property type="entry name" value="Hexapep"/>
</dbReference>
<evidence type="ECO:0000313" key="2">
    <source>
        <dbReference type="Proteomes" id="UP000557772"/>
    </source>
</evidence>
<dbReference type="PANTHER" id="PTHR13061">
    <property type="entry name" value="DYNACTIN SUBUNIT P25"/>
    <property type="match status" value="1"/>
</dbReference>
<dbReference type="InterPro" id="IPR050484">
    <property type="entry name" value="Transf_Hexapept/Carb_Anhydrase"/>
</dbReference>
<comment type="caution">
    <text evidence="1">The sequence shown here is derived from an EMBL/GenBank/DDBJ whole genome shotgun (WGS) entry which is preliminary data.</text>
</comment>
<keyword evidence="2" id="KW-1185">Reference proteome</keyword>
<dbReference type="EMBL" id="JABENB010000001">
    <property type="protein sequence ID" value="NNG39517.1"/>
    <property type="molecule type" value="Genomic_DNA"/>
</dbReference>
<dbReference type="AlphaFoldDB" id="A0A849AI39"/>
<dbReference type="Proteomes" id="UP000557772">
    <property type="component" value="Unassembled WGS sequence"/>
</dbReference>
<dbReference type="CDD" id="cd04645">
    <property type="entry name" value="LbH_gamma_CA_like"/>
    <property type="match status" value="1"/>
</dbReference>
<reference evidence="1 2" key="1">
    <citation type="submission" date="2020-05" db="EMBL/GenBank/DDBJ databases">
        <title>Flexivirga sp. ID2601S isolated from air conditioner.</title>
        <authorList>
            <person name="Kim D.H."/>
        </authorList>
    </citation>
    <scope>NUCLEOTIDE SEQUENCE [LARGE SCALE GENOMIC DNA]</scope>
    <source>
        <strain evidence="1 2">ID2601S</strain>
    </source>
</reference>
<dbReference type="Pfam" id="PF00132">
    <property type="entry name" value="Hexapep"/>
    <property type="match status" value="1"/>
</dbReference>
<evidence type="ECO:0000313" key="1">
    <source>
        <dbReference type="EMBL" id="NNG39517.1"/>
    </source>
</evidence>
<protein>
    <submittedName>
        <fullName evidence="1">Gamma carbonic anhydrase family protein</fullName>
    </submittedName>
</protein>
<proteinExistence type="predicted"/>